<dbReference type="GO" id="GO:0003677">
    <property type="term" value="F:DNA binding"/>
    <property type="evidence" value="ECO:0007669"/>
    <property type="project" value="UniProtKB-KW"/>
</dbReference>
<dbReference type="AlphaFoldDB" id="A0A2T5MD67"/>
<dbReference type="OrthoDB" id="257751at2"/>
<dbReference type="RefSeq" id="WP_107940879.1">
    <property type="nucleotide sequence ID" value="NZ_QANS01000005.1"/>
</dbReference>
<organism evidence="6 7">
    <name type="scientific">Stenotrophobium rhamnosiphilum</name>
    <dbReference type="NCBI Taxonomy" id="2029166"/>
    <lineage>
        <taxon>Bacteria</taxon>
        <taxon>Pseudomonadati</taxon>
        <taxon>Pseudomonadota</taxon>
        <taxon>Gammaproteobacteria</taxon>
        <taxon>Nevskiales</taxon>
        <taxon>Nevskiaceae</taxon>
        <taxon>Stenotrophobium</taxon>
    </lineage>
</organism>
<dbReference type="GO" id="GO:0097367">
    <property type="term" value="F:carbohydrate derivative binding"/>
    <property type="evidence" value="ECO:0007669"/>
    <property type="project" value="InterPro"/>
</dbReference>
<dbReference type="EMBL" id="QANS01000005">
    <property type="protein sequence ID" value="PTU30508.1"/>
    <property type="molecule type" value="Genomic_DNA"/>
</dbReference>
<evidence type="ECO:0000256" key="1">
    <source>
        <dbReference type="ARBA" id="ARBA00023015"/>
    </source>
</evidence>
<protein>
    <submittedName>
        <fullName evidence="6">Transcriptional regulator</fullName>
    </submittedName>
</protein>
<evidence type="ECO:0000313" key="7">
    <source>
        <dbReference type="Proteomes" id="UP000244248"/>
    </source>
</evidence>
<dbReference type="NCBIfam" id="NF008451">
    <property type="entry name" value="PRK11302.1"/>
    <property type="match status" value="1"/>
</dbReference>
<evidence type="ECO:0000259" key="5">
    <source>
        <dbReference type="PROSITE" id="PS51464"/>
    </source>
</evidence>
<sequence>MLTRVKGLREQLRKSEQRVADLVIARPNQVLSLSISAIAELAEVSEPTVLRFCRAAGCDGYRDFKLHLARSLATGVSYVHSDVGPNDSVPDLVAKVFDSSIAALIQVRNQLDMKALQRAVKILSAARKIEFYGQGNSGIVAQDAQHKFFRLRVHSVAYSDPHIHSMAATMLKRGDAVVAISNTGRTIDLLRSLELAREAGADVISITHSGSPVAKLSTVALYADCEEDPEIYTPMTSRIAHLAIIDSLAVGVALQRGVRLTKELERAKGSLKQKRVLGYDD</sequence>
<evidence type="ECO:0000259" key="4">
    <source>
        <dbReference type="PROSITE" id="PS51071"/>
    </source>
</evidence>
<accession>A0A2T5MD67</accession>
<dbReference type="SUPFAM" id="SSF53697">
    <property type="entry name" value="SIS domain"/>
    <property type="match status" value="1"/>
</dbReference>
<dbReference type="InterPro" id="IPR000281">
    <property type="entry name" value="HTH_RpiR"/>
</dbReference>
<dbReference type="InterPro" id="IPR001347">
    <property type="entry name" value="SIS_dom"/>
</dbReference>
<keyword evidence="3" id="KW-0804">Transcription</keyword>
<evidence type="ECO:0000256" key="2">
    <source>
        <dbReference type="ARBA" id="ARBA00023125"/>
    </source>
</evidence>
<dbReference type="InterPro" id="IPR036388">
    <property type="entry name" value="WH-like_DNA-bd_sf"/>
</dbReference>
<dbReference type="InterPro" id="IPR009057">
    <property type="entry name" value="Homeodomain-like_sf"/>
</dbReference>
<keyword evidence="2" id="KW-0238">DNA-binding</keyword>
<dbReference type="InterPro" id="IPR046348">
    <property type="entry name" value="SIS_dom_sf"/>
</dbReference>
<dbReference type="GO" id="GO:0003700">
    <property type="term" value="F:DNA-binding transcription factor activity"/>
    <property type="evidence" value="ECO:0007669"/>
    <property type="project" value="InterPro"/>
</dbReference>
<name>A0A2T5MD67_9GAMM</name>
<dbReference type="CDD" id="cd05013">
    <property type="entry name" value="SIS_RpiR"/>
    <property type="match status" value="1"/>
</dbReference>
<dbReference type="PROSITE" id="PS51071">
    <property type="entry name" value="HTH_RPIR"/>
    <property type="match status" value="1"/>
</dbReference>
<dbReference type="Proteomes" id="UP000244248">
    <property type="component" value="Unassembled WGS sequence"/>
</dbReference>
<gene>
    <name evidence="6" type="ORF">CJD38_13420</name>
</gene>
<keyword evidence="7" id="KW-1185">Reference proteome</keyword>
<dbReference type="PANTHER" id="PTHR30514">
    <property type="entry name" value="GLUCOKINASE"/>
    <property type="match status" value="1"/>
</dbReference>
<dbReference type="Pfam" id="PF01418">
    <property type="entry name" value="HTH_6"/>
    <property type="match status" value="1"/>
</dbReference>
<dbReference type="InterPro" id="IPR035472">
    <property type="entry name" value="RpiR-like_SIS"/>
</dbReference>
<comment type="caution">
    <text evidence="6">The sequence shown here is derived from an EMBL/GenBank/DDBJ whole genome shotgun (WGS) entry which is preliminary data.</text>
</comment>
<dbReference type="GO" id="GO:1901135">
    <property type="term" value="P:carbohydrate derivative metabolic process"/>
    <property type="evidence" value="ECO:0007669"/>
    <property type="project" value="InterPro"/>
</dbReference>
<evidence type="ECO:0000313" key="6">
    <source>
        <dbReference type="EMBL" id="PTU30508.1"/>
    </source>
</evidence>
<dbReference type="PANTHER" id="PTHR30514:SF1">
    <property type="entry name" value="HTH-TYPE TRANSCRIPTIONAL REGULATOR HEXR-RELATED"/>
    <property type="match status" value="1"/>
</dbReference>
<feature type="domain" description="SIS" evidence="5">
    <location>
        <begin position="119"/>
        <end position="258"/>
    </location>
</feature>
<keyword evidence="1" id="KW-0805">Transcription regulation</keyword>
<dbReference type="Gene3D" id="3.40.50.10490">
    <property type="entry name" value="Glucose-6-phosphate isomerase like protein, domain 1"/>
    <property type="match status" value="1"/>
</dbReference>
<evidence type="ECO:0000256" key="3">
    <source>
        <dbReference type="ARBA" id="ARBA00023163"/>
    </source>
</evidence>
<proteinExistence type="predicted"/>
<dbReference type="PROSITE" id="PS51464">
    <property type="entry name" value="SIS"/>
    <property type="match status" value="1"/>
</dbReference>
<reference evidence="6 7" key="1">
    <citation type="submission" date="2018-04" db="EMBL/GenBank/DDBJ databases">
        <title>Novel species isolated from glacier.</title>
        <authorList>
            <person name="Liu Q."/>
            <person name="Xin Y.-H."/>
        </authorList>
    </citation>
    <scope>NUCLEOTIDE SEQUENCE [LARGE SCALE GENOMIC DNA]</scope>
    <source>
        <strain evidence="6 7">GT1R17</strain>
    </source>
</reference>
<dbReference type="Gene3D" id="1.10.10.10">
    <property type="entry name" value="Winged helix-like DNA-binding domain superfamily/Winged helix DNA-binding domain"/>
    <property type="match status" value="1"/>
</dbReference>
<dbReference type="InterPro" id="IPR047640">
    <property type="entry name" value="RpiR-like"/>
</dbReference>
<feature type="domain" description="HTH rpiR-type" evidence="4">
    <location>
        <begin position="1"/>
        <end position="75"/>
    </location>
</feature>
<dbReference type="SUPFAM" id="SSF46689">
    <property type="entry name" value="Homeodomain-like"/>
    <property type="match status" value="1"/>
</dbReference>
<dbReference type="Pfam" id="PF01380">
    <property type="entry name" value="SIS"/>
    <property type="match status" value="1"/>
</dbReference>